<organism evidence="2 3">
    <name type="scientific">Sphaerochaeta associata</name>
    <dbReference type="NCBI Taxonomy" id="1129264"/>
    <lineage>
        <taxon>Bacteria</taxon>
        <taxon>Pseudomonadati</taxon>
        <taxon>Spirochaetota</taxon>
        <taxon>Spirochaetia</taxon>
        <taxon>Spirochaetales</taxon>
        <taxon>Sphaerochaetaceae</taxon>
        <taxon>Sphaerochaeta</taxon>
    </lineage>
</organism>
<dbReference type="InterPro" id="IPR025159">
    <property type="entry name" value="AbiEi_N"/>
</dbReference>
<evidence type="ECO:0000259" key="1">
    <source>
        <dbReference type="Pfam" id="PF13338"/>
    </source>
</evidence>
<reference evidence="3" key="1">
    <citation type="journal article" date="2024" name="J Bioinform Genom">
        <title>Complete genome sequence of the type strain bacterium Sphaerochaeta associata GLS2t (VKM B-2742)t.</title>
        <authorList>
            <person name="Troshina O.Y."/>
            <person name="Tepeeva A.N."/>
            <person name="Arzamasceva V.O."/>
            <person name="Whitman W.B."/>
            <person name="Varghese N."/>
            <person name="Shapiro N."/>
            <person name="Woyke T."/>
            <person name="Kripides N.C."/>
            <person name="Vasilenko O.V."/>
        </authorList>
    </citation>
    <scope>NUCLEOTIDE SEQUENCE [LARGE SCALE GENOMIC DNA]</scope>
    <source>
        <strain evidence="3">GLS2T</strain>
    </source>
</reference>
<feature type="domain" description="AbiEi antitoxin N-terminal" evidence="1">
    <location>
        <begin position="16"/>
        <end position="57"/>
    </location>
</feature>
<keyword evidence="3" id="KW-1185">Reference proteome</keyword>
<evidence type="ECO:0000313" key="3">
    <source>
        <dbReference type="Proteomes" id="UP000829708"/>
    </source>
</evidence>
<evidence type="ECO:0000313" key="2">
    <source>
        <dbReference type="EMBL" id="UOM51330.1"/>
    </source>
</evidence>
<proteinExistence type="predicted"/>
<sequence>MQQKKRYMDYKKHIEQYLENSGGIITASYCRSKKIPTIYLSRLVREGILQRAAEGLYISEAGMYDAYYYFQYRFKKAVFSYETALHLLGATDKIPQDMDVTVYYSYKFNKAPLGVNIHYVNKKIHNLGVVETRTMFNNPVRVYSYERTLCDFIAHEDAMDREVYIKLVRSYAHYAKRDIHTLYEIATSMGLDAKVKTLMELVYE</sequence>
<accession>A0ABY4DBH5</accession>
<dbReference type="RefSeq" id="WP_244772702.1">
    <property type="nucleotide sequence ID" value="NZ_CP094929.1"/>
</dbReference>
<name>A0ABY4DBH5_9SPIR</name>
<dbReference type="Pfam" id="PF13338">
    <property type="entry name" value="AbiEi_4"/>
    <property type="match status" value="1"/>
</dbReference>
<dbReference type="EMBL" id="CP094929">
    <property type="protein sequence ID" value="UOM51330.1"/>
    <property type="molecule type" value="Genomic_DNA"/>
</dbReference>
<dbReference type="Proteomes" id="UP000829708">
    <property type="component" value="Chromosome"/>
</dbReference>
<protein>
    <submittedName>
        <fullName evidence="2">Type IV toxin-antitoxin system AbiEi family antitoxin domain-containing protein</fullName>
    </submittedName>
</protein>
<gene>
    <name evidence="2" type="ORF">MUG09_00900</name>
</gene>